<evidence type="ECO:0000313" key="1">
    <source>
        <dbReference type="EMBL" id="SOC39137.1"/>
    </source>
</evidence>
<evidence type="ECO:0000313" key="2">
    <source>
        <dbReference type="Proteomes" id="UP000219412"/>
    </source>
</evidence>
<proteinExistence type="predicted"/>
<keyword evidence="2" id="KW-1185">Reference proteome</keyword>
<dbReference type="AlphaFoldDB" id="A0A285UBR4"/>
<protein>
    <submittedName>
        <fullName evidence="1">Uncharacterized protein</fullName>
    </submittedName>
</protein>
<name>A0A285UBR4_9STAP</name>
<gene>
    <name evidence="1" type="ORF">SAMN05878391_0734</name>
</gene>
<dbReference type="Proteomes" id="UP000219412">
    <property type="component" value="Unassembled WGS sequence"/>
</dbReference>
<accession>A0A285UBR4</accession>
<organism evidence="1 2">
    <name type="scientific">Salinicoccus kekensis</name>
    <dbReference type="NCBI Taxonomy" id="714307"/>
    <lineage>
        <taxon>Bacteria</taxon>
        <taxon>Bacillati</taxon>
        <taxon>Bacillota</taxon>
        <taxon>Bacilli</taxon>
        <taxon>Bacillales</taxon>
        <taxon>Staphylococcaceae</taxon>
        <taxon>Salinicoccus</taxon>
    </lineage>
</organism>
<dbReference type="EMBL" id="OBQF01000001">
    <property type="protein sequence ID" value="SOC39137.1"/>
    <property type="molecule type" value="Genomic_DNA"/>
</dbReference>
<reference evidence="2" key="1">
    <citation type="submission" date="2017-08" db="EMBL/GenBank/DDBJ databases">
        <authorList>
            <person name="Varghese N."/>
            <person name="Submissions S."/>
        </authorList>
    </citation>
    <scope>NUCLEOTIDE SEQUENCE [LARGE SCALE GENOMIC DNA]</scope>
    <source>
        <strain evidence="2">DSM 23173</strain>
    </source>
</reference>
<sequence length="49" mass="5873">MNFRRGYLLDNLFFEEILFDEANPSNSFNKTLLLISIKKENLQSKFMEI</sequence>